<evidence type="ECO:0000259" key="16">
    <source>
        <dbReference type="Pfam" id="PF13868"/>
    </source>
</evidence>
<feature type="coiled-coil region" evidence="14">
    <location>
        <begin position="413"/>
        <end position="449"/>
    </location>
</feature>
<dbReference type="GO" id="GO:0044782">
    <property type="term" value="P:cilium organization"/>
    <property type="evidence" value="ECO:0007669"/>
    <property type="project" value="TreeGrafter"/>
</dbReference>
<comment type="similarity">
    <text evidence="3">Belongs to the MNS1 family.</text>
</comment>
<dbReference type="PANTHER" id="PTHR19265:SF0">
    <property type="entry name" value="MEIOSIS-SPECIFIC NUCLEAR STRUCTURAL PROTEIN 1"/>
    <property type="match status" value="1"/>
</dbReference>
<keyword evidence="5" id="KW-0963">Cytoplasm</keyword>
<organism evidence="17 18">
    <name type="scientific">Pleurodeles waltl</name>
    <name type="common">Iberian ribbed newt</name>
    <dbReference type="NCBI Taxonomy" id="8319"/>
    <lineage>
        <taxon>Eukaryota</taxon>
        <taxon>Metazoa</taxon>
        <taxon>Chordata</taxon>
        <taxon>Craniata</taxon>
        <taxon>Vertebrata</taxon>
        <taxon>Euteleostomi</taxon>
        <taxon>Amphibia</taxon>
        <taxon>Batrachia</taxon>
        <taxon>Caudata</taxon>
        <taxon>Salamandroidea</taxon>
        <taxon>Salamandridae</taxon>
        <taxon>Pleurodelinae</taxon>
        <taxon>Pleurodeles</taxon>
    </lineage>
</organism>
<sequence>MMLSKQALSYMSPKDRQLAEARMQDQLRHEKIQSLAKDAKMEVALQSDERVEKKRFLRRLQEEEHERQMDEALLRAEEIRRLKEIQLEQEERMAKEIARINHEKLKDEKIRQQVRENSMELRELENKLKSAYLNRERAAQVAEKEVLKYEQMKRDSEYFRRMKEEQERAIEEENSMGSKRNVEKMNYQRDLEMQLEEKERMRQEAYQVFLKEKLLIDEIVRKIYEEDQTERQLKLEKMSATQRYIEEFKQQQAEWRRMERQKMEAENKKIMEFANMQQRREQDRMAEVREREQRKLALQNMLAEHIQKEQMQREELEQIRQELYLEEQAQADRQKQIAEMENKIRQRLELQKTFQEQMAYKQIVLQAAKEEDEAFMRAMMAKFAEDDRIEQMNAQKRRMKQLEHKRAVEKLLEDRHKQLIADKERELQEKQLEEGKEAWRRAIIEEERQKLLREHASKLLGFLPKGIFKDEEDLNLFDEDFRNTFQQRRADLFSDEGWEN</sequence>
<dbReference type="AlphaFoldDB" id="A0AAV7TW22"/>
<feature type="compositionally biased region" description="Basic and acidic residues" evidence="15">
    <location>
        <begin position="13"/>
        <end position="25"/>
    </location>
</feature>
<evidence type="ECO:0000256" key="14">
    <source>
        <dbReference type="SAM" id="Coils"/>
    </source>
</evidence>
<evidence type="ECO:0000256" key="1">
    <source>
        <dbReference type="ARBA" id="ARBA00004123"/>
    </source>
</evidence>
<evidence type="ECO:0000256" key="13">
    <source>
        <dbReference type="ARBA" id="ARBA00046114"/>
    </source>
</evidence>
<comment type="function">
    <text evidence="13">Microtubule inner protein (MIP) part of the dynein-decorated doublet microtubules (DMTs) in cilia axoneme, which is required for motile cilia beating. May play a role in the control of meiotic division and germ cell differentiation through regulation of pairing and recombination during meiosis. Required for sperm flagella assembly. May play a role in the assembly and function of the outer dynein arm-docking complex (ODA-DC). ODA-DC mediates outer dynein arms (ODA) binding onto the axonemal doublet microtubules.</text>
</comment>
<accession>A0AAV7TW22</accession>
<evidence type="ECO:0000256" key="12">
    <source>
        <dbReference type="ARBA" id="ARBA00023273"/>
    </source>
</evidence>
<evidence type="ECO:0000256" key="6">
    <source>
        <dbReference type="ARBA" id="ARBA00022846"/>
    </source>
</evidence>
<keyword evidence="18" id="KW-1185">Reference proteome</keyword>
<evidence type="ECO:0000313" key="18">
    <source>
        <dbReference type="Proteomes" id="UP001066276"/>
    </source>
</evidence>
<gene>
    <name evidence="17" type="ORF">NDU88_006062</name>
</gene>
<dbReference type="EMBL" id="JANPWB010000006">
    <property type="protein sequence ID" value="KAJ1180847.1"/>
    <property type="molecule type" value="Genomic_DNA"/>
</dbReference>
<keyword evidence="9" id="KW-0206">Cytoskeleton</keyword>
<comment type="caution">
    <text evidence="17">The sequence shown here is derived from an EMBL/GenBank/DDBJ whole genome shotgun (WGS) entry which is preliminary data.</text>
</comment>
<keyword evidence="6" id="KW-0282">Flagellum</keyword>
<feature type="coiled-coil region" evidence="14">
    <location>
        <begin position="248"/>
        <end position="346"/>
    </location>
</feature>
<feature type="domain" description="Trichohyalin-plectin-homology" evidence="16">
    <location>
        <begin position="114"/>
        <end position="465"/>
    </location>
</feature>
<evidence type="ECO:0000256" key="2">
    <source>
        <dbReference type="ARBA" id="ARBA00004611"/>
    </source>
</evidence>
<feature type="coiled-coil region" evidence="14">
    <location>
        <begin position="107"/>
        <end position="141"/>
    </location>
</feature>
<protein>
    <recommendedName>
        <fullName evidence="4">Meiosis-specific nuclear structural protein 1</fullName>
    </recommendedName>
</protein>
<evidence type="ECO:0000256" key="4">
    <source>
        <dbReference type="ARBA" id="ARBA00014813"/>
    </source>
</evidence>
<keyword evidence="8" id="KW-0969">Cilium</keyword>
<reference evidence="17" key="1">
    <citation type="journal article" date="2022" name="bioRxiv">
        <title>Sequencing and chromosome-scale assembly of the giantPleurodeles waltlgenome.</title>
        <authorList>
            <person name="Brown T."/>
            <person name="Elewa A."/>
            <person name="Iarovenko S."/>
            <person name="Subramanian E."/>
            <person name="Araus A.J."/>
            <person name="Petzold A."/>
            <person name="Susuki M."/>
            <person name="Suzuki K.-i.T."/>
            <person name="Hayashi T."/>
            <person name="Toyoda A."/>
            <person name="Oliveira C."/>
            <person name="Osipova E."/>
            <person name="Leigh N.D."/>
            <person name="Simon A."/>
            <person name="Yun M.H."/>
        </authorList>
    </citation>
    <scope>NUCLEOTIDE SEQUENCE</scope>
    <source>
        <strain evidence="17">20211129_DDA</strain>
        <tissue evidence="17">Liver</tissue>
    </source>
</reference>
<dbReference type="Proteomes" id="UP001066276">
    <property type="component" value="Chromosome 3_2"/>
</dbReference>
<evidence type="ECO:0000256" key="8">
    <source>
        <dbReference type="ARBA" id="ARBA00023069"/>
    </source>
</evidence>
<evidence type="ECO:0000256" key="9">
    <source>
        <dbReference type="ARBA" id="ARBA00023212"/>
    </source>
</evidence>
<dbReference type="GO" id="GO:0005634">
    <property type="term" value="C:nucleus"/>
    <property type="evidence" value="ECO:0007669"/>
    <property type="project" value="UniProtKB-SubCell"/>
</dbReference>
<dbReference type="GO" id="GO:0031514">
    <property type="term" value="C:motile cilium"/>
    <property type="evidence" value="ECO:0007669"/>
    <property type="project" value="TreeGrafter"/>
</dbReference>
<dbReference type="PANTHER" id="PTHR19265">
    <property type="entry name" value="MEIOSIS-SPECIFIC NUCLEAR STRUCTURAL PROTEIN 1"/>
    <property type="match status" value="1"/>
</dbReference>
<keyword evidence="7 14" id="KW-0175">Coiled coil</keyword>
<evidence type="ECO:0000256" key="11">
    <source>
        <dbReference type="ARBA" id="ARBA00023254"/>
    </source>
</evidence>
<dbReference type="GO" id="GO:0051321">
    <property type="term" value="P:meiotic cell cycle"/>
    <property type="evidence" value="ECO:0007669"/>
    <property type="project" value="UniProtKB-KW"/>
</dbReference>
<name>A0AAV7TW22_PLEWA</name>
<keyword evidence="10" id="KW-0539">Nucleus</keyword>
<feature type="region of interest" description="Disordered" evidence="15">
    <location>
        <begin position="1"/>
        <end position="25"/>
    </location>
</feature>
<dbReference type="InterPro" id="IPR026504">
    <property type="entry name" value="MNS1"/>
</dbReference>
<evidence type="ECO:0000256" key="10">
    <source>
        <dbReference type="ARBA" id="ARBA00023242"/>
    </source>
</evidence>
<keyword evidence="12" id="KW-0966">Cell projection</keyword>
<evidence type="ECO:0000313" key="17">
    <source>
        <dbReference type="EMBL" id="KAJ1180847.1"/>
    </source>
</evidence>
<comment type="subcellular location">
    <subcellularLocation>
        <location evidence="2">Cytoplasm</location>
        <location evidence="2">Cytoskeleton</location>
        <location evidence="2">Flagellum axoneme</location>
    </subcellularLocation>
    <subcellularLocation>
        <location evidence="1">Nucleus</location>
    </subcellularLocation>
</comment>
<evidence type="ECO:0000256" key="15">
    <source>
        <dbReference type="SAM" id="MobiDB-lite"/>
    </source>
</evidence>
<evidence type="ECO:0000256" key="3">
    <source>
        <dbReference type="ARBA" id="ARBA00009158"/>
    </source>
</evidence>
<dbReference type="InterPro" id="IPR043597">
    <property type="entry name" value="TPH_dom"/>
</dbReference>
<proteinExistence type="inferred from homology"/>
<evidence type="ECO:0000256" key="5">
    <source>
        <dbReference type="ARBA" id="ARBA00022490"/>
    </source>
</evidence>
<keyword evidence="11" id="KW-0469">Meiosis</keyword>
<evidence type="ECO:0000256" key="7">
    <source>
        <dbReference type="ARBA" id="ARBA00023054"/>
    </source>
</evidence>
<dbReference type="Pfam" id="PF13868">
    <property type="entry name" value="TPH"/>
    <property type="match status" value="1"/>
</dbReference>